<dbReference type="GO" id="GO:0016491">
    <property type="term" value="F:oxidoreductase activity"/>
    <property type="evidence" value="ECO:0007669"/>
    <property type="project" value="UniProtKB-KW"/>
</dbReference>
<comment type="caution">
    <text evidence="2">The sequence shown here is derived from an EMBL/GenBank/DDBJ whole genome shotgun (WGS) entry which is preliminary data.</text>
</comment>
<accession>A0ABU4RWD6</accession>
<feature type="chain" id="PRO_5047023097" evidence="1">
    <location>
        <begin position="34"/>
        <end position="194"/>
    </location>
</feature>
<keyword evidence="2" id="KW-0560">Oxidoreductase</keyword>
<dbReference type="PROSITE" id="PS51318">
    <property type="entry name" value="TAT"/>
    <property type="match status" value="1"/>
</dbReference>
<protein>
    <submittedName>
        <fullName evidence="2">Gluconate 2-dehydrogenase subunit 3 family protein</fullName>
        <ecNumber evidence="2">1.-.-.-</ecNumber>
    </submittedName>
</protein>
<dbReference type="RefSeq" id="WP_302721431.1">
    <property type="nucleotide sequence ID" value="NZ_JAULRU010000319.1"/>
</dbReference>
<keyword evidence="3" id="KW-1185">Reference proteome</keyword>
<evidence type="ECO:0000256" key="1">
    <source>
        <dbReference type="SAM" id="SignalP"/>
    </source>
</evidence>
<feature type="signal peptide" evidence="1">
    <location>
        <begin position="1"/>
        <end position="33"/>
    </location>
</feature>
<sequence length="194" mass="20924">MKHSMNPSRRRAMKSLAGLMGLGLGAGQLQALAAFEPAKDQPSQIFNLSQTVCAQALANVIIPATQTPGAGDIGVHNYVDHHLHACGSDQEKGLVTAMFDKLDQIAQKTFAERFSSITSEQQNEFTQALANGQLPFSNSDKSGFALYKQLVVFGYYTSEIGATQELSYLPIPGGFDGDYTFAEAGKAWSLQPFI</sequence>
<dbReference type="InterPro" id="IPR006311">
    <property type="entry name" value="TAT_signal"/>
</dbReference>
<organism evidence="2 3">
    <name type="scientific">Gilvimarinus gilvus</name>
    <dbReference type="NCBI Taxonomy" id="3058038"/>
    <lineage>
        <taxon>Bacteria</taxon>
        <taxon>Pseudomonadati</taxon>
        <taxon>Pseudomonadota</taxon>
        <taxon>Gammaproteobacteria</taxon>
        <taxon>Cellvibrionales</taxon>
        <taxon>Cellvibrionaceae</taxon>
        <taxon>Gilvimarinus</taxon>
    </lineage>
</organism>
<keyword evidence="1" id="KW-0732">Signal</keyword>
<proteinExistence type="predicted"/>
<dbReference type="EMBL" id="JAXAFO010000010">
    <property type="protein sequence ID" value="MDX6849195.1"/>
    <property type="molecule type" value="Genomic_DNA"/>
</dbReference>
<name>A0ABU4RWD6_9GAMM</name>
<reference evidence="2 3" key="1">
    <citation type="submission" date="2023-11" db="EMBL/GenBank/DDBJ databases">
        <title>Gilvimarinus fulvus sp. nov., isolated from the surface of Kelp.</title>
        <authorList>
            <person name="Sun Y.Y."/>
            <person name="Gong Y."/>
            <person name="Du Z.J."/>
        </authorList>
    </citation>
    <scope>NUCLEOTIDE SEQUENCE [LARGE SCALE GENOMIC DNA]</scope>
    <source>
        <strain evidence="2 3">SDUM040013</strain>
    </source>
</reference>
<gene>
    <name evidence="2" type="ORF">SCD92_07475</name>
</gene>
<dbReference type="Pfam" id="PF13618">
    <property type="entry name" value="Gluconate_2-dh3"/>
    <property type="match status" value="1"/>
</dbReference>
<dbReference type="EC" id="1.-.-.-" evidence="2"/>
<dbReference type="Proteomes" id="UP001273505">
    <property type="component" value="Unassembled WGS sequence"/>
</dbReference>
<dbReference type="InterPro" id="IPR027056">
    <property type="entry name" value="Gluconate_2DH_su3"/>
</dbReference>
<evidence type="ECO:0000313" key="2">
    <source>
        <dbReference type="EMBL" id="MDX6849195.1"/>
    </source>
</evidence>
<evidence type="ECO:0000313" key="3">
    <source>
        <dbReference type="Proteomes" id="UP001273505"/>
    </source>
</evidence>